<dbReference type="InterPro" id="IPR036439">
    <property type="entry name" value="Dockerin_dom_sf"/>
</dbReference>
<feature type="non-terminal residue" evidence="2">
    <location>
        <position position="1"/>
    </location>
</feature>
<dbReference type="Gene3D" id="1.10.1330.10">
    <property type="entry name" value="Dockerin domain"/>
    <property type="match status" value="1"/>
</dbReference>
<dbReference type="PROSITE" id="PS51766">
    <property type="entry name" value="DOCKERIN"/>
    <property type="match status" value="1"/>
</dbReference>
<dbReference type="CDD" id="cd14256">
    <property type="entry name" value="Dockerin_I"/>
    <property type="match status" value="1"/>
</dbReference>
<organism evidence="2">
    <name type="scientific">marine metagenome</name>
    <dbReference type="NCBI Taxonomy" id="408172"/>
    <lineage>
        <taxon>unclassified sequences</taxon>
        <taxon>metagenomes</taxon>
        <taxon>ecological metagenomes</taxon>
    </lineage>
</organism>
<dbReference type="SUPFAM" id="SSF63446">
    <property type="entry name" value="Type I dockerin domain"/>
    <property type="match status" value="1"/>
</dbReference>
<dbReference type="GO" id="GO:0000272">
    <property type="term" value="P:polysaccharide catabolic process"/>
    <property type="evidence" value="ECO:0007669"/>
    <property type="project" value="InterPro"/>
</dbReference>
<dbReference type="InterPro" id="IPR002105">
    <property type="entry name" value="Dockerin_1_rpt"/>
</dbReference>
<dbReference type="AlphaFoldDB" id="A0A382VEY1"/>
<dbReference type="EMBL" id="UINC01151048">
    <property type="protein sequence ID" value="SVD44431.1"/>
    <property type="molecule type" value="Genomic_DNA"/>
</dbReference>
<feature type="domain" description="Dockerin" evidence="1">
    <location>
        <begin position="218"/>
        <end position="286"/>
    </location>
</feature>
<name>A0A382VEY1_9ZZZZ</name>
<gene>
    <name evidence="2" type="ORF">METZ01_LOCUS397285</name>
</gene>
<dbReference type="InterPro" id="IPR016134">
    <property type="entry name" value="Dockerin_dom"/>
</dbReference>
<evidence type="ECO:0000313" key="2">
    <source>
        <dbReference type="EMBL" id="SVD44431.1"/>
    </source>
</evidence>
<dbReference type="Pfam" id="PF00404">
    <property type="entry name" value="Dockerin_1"/>
    <property type="match status" value="1"/>
</dbReference>
<feature type="non-terminal residue" evidence="2">
    <location>
        <position position="286"/>
    </location>
</feature>
<proteinExistence type="predicted"/>
<evidence type="ECO:0000259" key="1">
    <source>
        <dbReference type="PROSITE" id="PS51766"/>
    </source>
</evidence>
<dbReference type="GO" id="GO:0004553">
    <property type="term" value="F:hydrolase activity, hydrolyzing O-glycosyl compounds"/>
    <property type="evidence" value="ECO:0007669"/>
    <property type="project" value="InterPro"/>
</dbReference>
<protein>
    <recommendedName>
        <fullName evidence="1">Dockerin domain-containing protein</fullName>
    </recommendedName>
</protein>
<sequence>GCLDANNCSYDSEAAFDNGSCGSGQYTCSDGTSGCGCDDVCGDTLEPPAVLDCFDNCGGGAVLLCNSVESGGGENCVQDGVACYDWMYNNGDCDEVNAWIDCSDVICGQDDPIFYETGCADEGYIACDGGRCYTCEDGGTDYQTCVDAGLIWTVETNADGTDVVTNQDDCPSFVAEGDPDDGWVPFVDYWNTDEEETGGDHDQCYCTAEVAASYCEVSCPALGDLNGDSAYNVLDIVALANCVLANNCDTLENGCAGDMNGDGAYNVLDIVNLANCVLANNCGGRV</sequence>
<reference evidence="2" key="1">
    <citation type="submission" date="2018-05" db="EMBL/GenBank/DDBJ databases">
        <authorList>
            <person name="Lanie J.A."/>
            <person name="Ng W.-L."/>
            <person name="Kazmierczak K.M."/>
            <person name="Andrzejewski T.M."/>
            <person name="Davidsen T.M."/>
            <person name="Wayne K.J."/>
            <person name="Tettelin H."/>
            <person name="Glass J.I."/>
            <person name="Rusch D."/>
            <person name="Podicherti R."/>
            <person name="Tsui H.-C.T."/>
            <person name="Winkler M.E."/>
        </authorList>
    </citation>
    <scope>NUCLEOTIDE SEQUENCE</scope>
</reference>
<accession>A0A382VEY1</accession>